<proteinExistence type="predicted"/>
<dbReference type="PANTHER" id="PTHR10846:SF8">
    <property type="entry name" value="INNER MEMBRANE PROTEIN YRBG"/>
    <property type="match status" value="1"/>
</dbReference>
<dbReference type="GO" id="GO:0008273">
    <property type="term" value="F:calcium, potassium:sodium antiporter activity"/>
    <property type="evidence" value="ECO:0007669"/>
    <property type="project" value="TreeGrafter"/>
</dbReference>
<comment type="caution">
    <text evidence="7">The sequence shown here is derived from an EMBL/GenBank/DDBJ whole genome shotgun (WGS) entry which is preliminary data.</text>
</comment>
<dbReference type="GO" id="GO:0005886">
    <property type="term" value="C:plasma membrane"/>
    <property type="evidence" value="ECO:0007669"/>
    <property type="project" value="TreeGrafter"/>
</dbReference>
<dbReference type="PANTHER" id="PTHR10846">
    <property type="entry name" value="SODIUM/POTASSIUM/CALCIUM EXCHANGER"/>
    <property type="match status" value="1"/>
</dbReference>
<dbReference type="NCBIfam" id="TIGR00367">
    <property type="entry name" value="calcium/sodium antiporter"/>
    <property type="match status" value="1"/>
</dbReference>
<sequence length="314" mass="33046">MWWIILLFAVGLFLIIKGGDLFVDAAVWIAEVTGIPKFIIGATIVSLATTLPELCVSLISVASGSVGMGIGNAVGSVICNIGLIMALSLLFMPGAISRRELLEKGFMMISSGAVLLFTAANGLLTNPEAIILLALVVLYIILNVNSVARNNRAAHIPRRRFVAREAGGNAVKFALGLGGILWGAQLLVDNGALLARMAGISEDIIGLTLIALGTSLPELVTTLTALAKKEHNLSVGNIIGANIIDLTLILSACTFISPEGLMVSHQTLVMDIPVMMILMGIATVPALLYGRFRRWQGVALVAVYGGYIAKLMIG</sequence>
<feature type="domain" description="Sodium/calcium exchanger membrane region" evidence="6">
    <location>
        <begin position="172"/>
        <end position="309"/>
    </location>
</feature>
<protein>
    <submittedName>
        <fullName evidence="7">Calcium/sodium antiporter</fullName>
    </submittedName>
</protein>
<feature type="transmembrane region" description="Helical" evidence="5">
    <location>
        <begin position="238"/>
        <end position="257"/>
    </location>
</feature>
<keyword evidence="4 5" id="KW-0472">Membrane</keyword>
<dbReference type="Pfam" id="PF01699">
    <property type="entry name" value="Na_Ca_ex"/>
    <property type="match status" value="2"/>
</dbReference>
<dbReference type="EMBL" id="JACRSO010000001">
    <property type="protein sequence ID" value="MBC8527952.1"/>
    <property type="molecule type" value="Genomic_DNA"/>
</dbReference>
<accession>A0A926CYC8</accession>
<feature type="domain" description="Sodium/calcium exchanger membrane region" evidence="6">
    <location>
        <begin position="4"/>
        <end position="143"/>
    </location>
</feature>
<evidence type="ECO:0000256" key="1">
    <source>
        <dbReference type="ARBA" id="ARBA00004141"/>
    </source>
</evidence>
<feature type="transmembrane region" description="Helical" evidence="5">
    <location>
        <begin position="105"/>
        <end position="124"/>
    </location>
</feature>
<evidence type="ECO:0000256" key="2">
    <source>
        <dbReference type="ARBA" id="ARBA00022692"/>
    </source>
</evidence>
<dbReference type="GO" id="GO:0005262">
    <property type="term" value="F:calcium channel activity"/>
    <property type="evidence" value="ECO:0007669"/>
    <property type="project" value="TreeGrafter"/>
</dbReference>
<feature type="transmembrane region" description="Helical" evidence="5">
    <location>
        <begin position="73"/>
        <end position="93"/>
    </location>
</feature>
<dbReference type="AlphaFoldDB" id="A0A926CYC8"/>
<dbReference type="InterPro" id="IPR044880">
    <property type="entry name" value="NCX_ion-bd_dom_sf"/>
</dbReference>
<comment type="subcellular location">
    <subcellularLocation>
        <location evidence="1">Membrane</location>
        <topology evidence="1">Multi-pass membrane protein</topology>
    </subcellularLocation>
</comment>
<evidence type="ECO:0000256" key="4">
    <source>
        <dbReference type="ARBA" id="ARBA00023136"/>
    </source>
</evidence>
<feature type="transmembrane region" description="Helical" evidence="5">
    <location>
        <begin position="204"/>
        <end position="226"/>
    </location>
</feature>
<feature type="transmembrane region" description="Helical" evidence="5">
    <location>
        <begin position="269"/>
        <end position="288"/>
    </location>
</feature>
<evidence type="ECO:0000256" key="5">
    <source>
        <dbReference type="SAM" id="Phobius"/>
    </source>
</evidence>
<keyword evidence="2 5" id="KW-0812">Transmembrane</keyword>
<evidence type="ECO:0000256" key="3">
    <source>
        <dbReference type="ARBA" id="ARBA00022989"/>
    </source>
</evidence>
<organism evidence="7 8">
    <name type="scientific">Luoshenia tenuis</name>
    <dbReference type="NCBI Taxonomy" id="2763654"/>
    <lineage>
        <taxon>Bacteria</taxon>
        <taxon>Bacillati</taxon>
        <taxon>Bacillota</taxon>
        <taxon>Clostridia</taxon>
        <taxon>Christensenellales</taxon>
        <taxon>Christensenellaceae</taxon>
        <taxon>Luoshenia</taxon>
    </lineage>
</organism>
<name>A0A926CYC8_9FIRM</name>
<reference evidence="7" key="1">
    <citation type="submission" date="2020-08" db="EMBL/GenBank/DDBJ databases">
        <title>Genome public.</title>
        <authorList>
            <person name="Liu C."/>
            <person name="Sun Q."/>
        </authorList>
    </citation>
    <scope>NUCLEOTIDE SEQUENCE</scope>
    <source>
        <strain evidence="7">NSJ-44</strain>
    </source>
</reference>
<keyword evidence="3 5" id="KW-1133">Transmembrane helix</keyword>
<dbReference type="InterPro" id="IPR004837">
    <property type="entry name" value="NaCa_Exmemb"/>
</dbReference>
<feature type="transmembrane region" description="Helical" evidence="5">
    <location>
        <begin position="130"/>
        <end position="148"/>
    </location>
</feature>
<keyword evidence="8" id="KW-1185">Reference proteome</keyword>
<dbReference type="RefSeq" id="WP_249284024.1">
    <property type="nucleotide sequence ID" value="NZ_JACRSO010000001.1"/>
</dbReference>
<evidence type="ECO:0000313" key="7">
    <source>
        <dbReference type="EMBL" id="MBC8527952.1"/>
    </source>
</evidence>
<dbReference type="GO" id="GO:0006874">
    <property type="term" value="P:intracellular calcium ion homeostasis"/>
    <property type="evidence" value="ECO:0007669"/>
    <property type="project" value="TreeGrafter"/>
</dbReference>
<feature type="transmembrane region" description="Helical" evidence="5">
    <location>
        <begin position="169"/>
        <end position="188"/>
    </location>
</feature>
<dbReference type="Gene3D" id="1.20.1420.30">
    <property type="entry name" value="NCX, central ion-binding region"/>
    <property type="match status" value="1"/>
</dbReference>
<evidence type="ECO:0000313" key="8">
    <source>
        <dbReference type="Proteomes" id="UP000654279"/>
    </source>
</evidence>
<dbReference type="InterPro" id="IPR004481">
    <property type="entry name" value="K/Na/Ca-exchanger"/>
</dbReference>
<dbReference type="Proteomes" id="UP000654279">
    <property type="component" value="Unassembled WGS sequence"/>
</dbReference>
<gene>
    <name evidence="7" type="ORF">H8699_00680</name>
</gene>
<evidence type="ECO:0000259" key="6">
    <source>
        <dbReference type="Pfam" id="PF01699"/>
    </source>
</evidence>